<feature type="compositionally biased region" description="Low complexity" evidence="5">
    <location>
        <begin position="258"/>
        <end position="268"/>
    </location>
</feature>
<dbReference type="PANTHER" id="PTHR37423:SF2">
    <property type="entry name" value="MEMBRANE-BOUND LYTIC MUREIN TRANSGLYCOSYLASE C"/>
    <property type="match status" value="1"/>
</dbReference>
<evidence type="ECO:0000256" key="5">
    <source>
        <dbReference type="SAM" id="MobiDB-lite"/>
    </source>
</evidence>
<feature type="domain" description="Outer membrane lipoprotein BamD-like" evidence="6">
    <location>
        <begin position="44"/>
        <end position="249"/>
    </location>
</feature>
<name>A0A969W8E5_9GAMM</name>
<keyword evidence="4" id="KW-0564">Palmitate</keyword>
<dbReference type="Proteomes" id="UP000653472">
    <property type="component" value="Unassembled WGS sequence"/>
</dbReference>
<evidence type="ECO:0000313" key="8">
    <source>
        <dbReference type="Proteomes" id="UP000653472"/>
    </source>
</evidence>
<keyword evidence="3 4" id="KW-0998">Cell outer membrane</keyword>
<dbReference type="PANTHER" id="PTHR37423">
    <property type="entry name" value="SOLUBLE LYTIC MUREIN TRANSGLYCOSYLASE-RELATED"/>
    <property type="match status" value="1"/>
</dbReference>
<dbReference type="GO" id="GO:0009279">
    <property type="term" value="C:cell outer membrane"/>
    <property type="evidence" value="ECO:0007669"/>
    <property type="project" value="UniProtKB-SubCell"/>
</dbReference>
<protein>
    <recommendedName>
        <fullName evidence="4">Outer membrane protein assembly factor BamD</fullName>
    </recommendedName>
</protein>
<dbReference type="Gene3D" id="1.25.40.10">
    <property type="entry name" value="Tetratricopeptide repeat domain"/>
    <property type="match status" value="1"/>
</dbReference>
<proteinExistence type="inferred from homology"/>
<dbReference type="RefSeq" id="WP_168146665.1">
    <property type="nucleotide sequence ID" value="NZ_JAAVXB010000002.1"/>
</dbReference>
<dbReference type="InterPro" id="IPR017689">
    <property type="entry name" value="BamD"/>
</dbReference>
<comment type="caution">
    <text evidence="7">The sequence shown here is derived from an EMBL/GenBank/DDBJ whole genome shotgun (WGS) entry which is preliminary data.</text>
</comment>
<dbReference type="GO" id="GO:0051205">
    <property type="term" value="P:protein insertion into membrane"/>
    <property type="evidence" value="ECO:0007669"/>
    <property type="project" value="UniProtKB-UniRule"/>
</dbReference>
<dbReference type="InterPro" id="IPR011990">
    <property type="entry name" value="TPR-like_helical_dom_sf"/>
</dbReference>
<keyword evidence="4" id="KW-0449">Lipoprotein</keyword>
<feature type="compositionally biased region" description="Pro residues" evidence="5">
    <location>
        <begin position="269"/>
        <end position="282"/>
    </location>
</feature>
<comment type="similarity">
    <text evidence="4">Belongs to the BamD family.</text>
</comment>
<evidence type="ECO:0000256" key="1">
    <source>
        <dbReference type="ARBA" id="ARBA00022729"/>
    </source>
</evidence>
<reference evidence="7" key="1">
    <citation type="submission" date="2020-03" db="EMBL/GenBank/DDBJ databases">
        <title>Solimonas marina sp. nov., isolated from deep seawater of the Pacific Ocean.</title>
        <authorList>
            <person name="Liu X."/>
            <person name="Lai Q."/>
            <person name="Sun F."/>
            <person name="Gai Y."/>
            <person name="Li G."/>
            <person name="Shao Z."/>
        </authorList>
    </citation>
    <scope>NUCLEOTIDE SEQUENCE</scope>
    <source>
        <strain evidence="7">C16B3</strain>
    </source>
</reference>
<dbReference type="Pfam" id="PF13525">
    <property type="entry name" value="YfiO"/>
    <property type="match status" value="1"/>
</dbReference>
<evidence type="ECO:0000256" key="2">
    <source>
        <dbReference type="ARBA" id="ARBA00023136"/>
    </source>
</evidence>
<evidence type="ECO:0000259" key="6">
    <source>
        <dbReference type="Pfam" id="PF13525"/>
    </source>
</evidence>
<dbReference type="SUPFAM" id="SSF48452">
    <property type="entry name" value="TPR-like"/>
    <property type="match status" value="1"/>
</dbReference>
<accession>A0A969W8E5</accession>
<keyword evidence="1 4" id="KW-0732">Signal</keyword>
<dbReference type="PROSITE" id="PS51257">
    <property type="entry name" value="PROKAR_LIPOPROTEIN"/>
    <property type="match status" value="1"/>
</dbReference>
<keyword evidence="8" id="KW-1185">Reference proteome</keyword>
<evidence type="ECO:0000256" key="3">
    <source>
        <dbReference type="ARBA" id="ARBA00023237"/>
    </source>
</evidence>
<dbReference type="AlphaFoldDB" id="A0A969W8E5"/>
<evidence type="ECO:0000256" key="4">
    <source>
        <dbReference type="HAMAP-Rule" id="MF_00922"/>
    </source>
</evidence>
<feature type="region of interest" description="Disordered" evidence="5">
    <location>
        <begin position="258"/>
        <end position="323"/>
    </location>
</feature>
<keyword evidence="2 4" id="KW-0472">Membrane</keyword>
<dbReference type="CDD" id="cd15830">
    <property type="entry name" value="BamD"/>
    <property type="match status" value="1"/>
</dbReference>
<dbReference type="EMBL" id="JAAVXB010000002">
    <property type="protein sequence ID" value="NKF21394.1"/>
    <property type="molecule type" value="Genomic_DNA"/>
</dbReference>
<dbReference type="GO" id="GO:0043165">
    <property type="term" value="P:Gram-negative-bacterium-type cell outer membrane assembly"/>
    <property type="evidence" value="ECO:0007669"/>
    <property type="project" value="UniProtKB-UniRule"/>
</dbReference>
<dbReference type="InterPro" id="IPR039565">
    <property type="entry name" value="BamD-like"/>
</dbReference>
<organism evidence="7 8">
    <name type="scientific">Solimonas marina</name>
    <dbReference type="NCBI Taxonomy" id="2714601"/>
    <lineage>
        <taxon>Bacteria</taxon>
        <taxon>Pseudomonadati</taxon>
        <taxon>Pseudomonadota</taxon>
        <taxon>Gammaproteobacteria</taxon>
        <taxon>Nevskiales</taxon>
        <taxon>Nevskiaceae</taxon>
        <taxon>Solimonas</taxon>
    </lineage>
</organism>
<gene>
    <name evidence="4" type="primary">bamD</name>
    <name evidence="7" type="ORF">G7Y82_03620</name>
</gene>
<sequence length="323" mass="35697">MKLRILAATLLVVGLVACKSNPDKAPLRNPLKPDEVSQREQRLQAQALYVVARRSLDDSDFGVAIQRYKTLAQRFPFTEYSIQGQLEQVYAEYRSTKWDDALTDADHFLRDYPRHEHADYVQYLKGLINFDRDRGLEAMLGLDVSKRDISNLRTSFQDFQLLIQKYPKSVYVSDARLRMIDLRNRIADHDMTVVRFYMRRGAYIAAAKRAEQIVAEYPGSPITVEALGSLQRAYKAIGLNDQAADAAKLRQAYLDPSSVPKAANDAAPAPAPSAPVTSAPPPVDDDAPQGPTSQSLPPPAQHDDSSADADPNGKSAALGSNAL</sequence>
<comment type="subunit">
    <text evidence="4">Part of the Bam complex.</text>
</comment>
<comment type="subcellular location">
    <subcellularLocation>
        <location evidence="4">Cell outer membrane</location>
        <topology evidence="4">Lipid-anchor</topology>
    </subcellularLocation>
</comment>
<evidence type="ECO:0000313" key="7">
    <source>
        <dbReference type="EMBL" id="NKF21394.1"/>
    </source>
</evidence>
<comment type="function">
    <text evidence="4">Part of the outer membrane protein assembly complex, which is involved in assembly and insertion of beta-barrel proteins into the outer membrane.</text>
</comment>
<dbReference type="NCBIfam" id="TIGR03302">
    <property type="entry name" value="OM_YfiO"/>
    <property type="match status" value="1"/>
</dbReference>
<dbReference type="HAMAP" id="MF_00922">
    <property type="entry name" value="OM_assembly_BamD"/>
    <property type="match status" value="1"/>
</dbReference>